<dbReference type="PROSITE" id="PS51722">
    <property type="entry name" value="G_TR_2"/>
    <property type="match status" value="1"/>
</dbReference>
<protein>
    <submittedName>
        <fullName evidence="3">Uncharacterized protein</fullName>
    </submittedName>
</protein>
<proteinExistence type="predicted"/>
<dbReference type="GO" id="GO:0003924">
    <property type="term" value="F:GTPase activity"/>
    <property type="evidence" value="ECO:0007669"/>
    <property type="project" value="InterPro"/>
</dbReference>
<dbReference type="PRINTS" id="PR00315">
    <property type="entry name" value="ELONGATNFCT"/>
</dbReference>
<sequence length="160" mass="17771">MPKVKRHINIVVVGHVDSGKSTTTGHLIQKCGGVDKTVIDMYEKEAKKIGKGSFKFAWVMDKLKAERERGNTIDITLRRFETPKYEITVIDTPGHRDFITNMITGTSQADCAILTVSSSPDEFEAGISENGQTREHALLCYTLGVKQLIVCANKMDKTEP</sequence>
<dbReference type="FunFam" id="3.40.50.300:FF:001857">
    <property type="entry name" value="Elongation factor 1-alpha"/>
    <property type="match status" value="1"/>
</dbReference>
<keyword evidence="1" id="KW-0547">Nucleotide-binding</keyword>
<keyword evidence="4" id="KW-1185">Reference proteome</keyword>
<name>A0A8J1TDW7_OWEFU</name>
<feature type="non-terminal residue" evidence="3">
    <location>
        <position position="1"/>
    </location>
</feature>
<dbReference type="AlphaFoldDB" id="A0A8J1TDW7"/>
<evidence type="ECO:0000256" key="1">
    <source>
        <dbReference type="ARBA" id="ARBA00022741"/>
    </source>
</evidence>
<dbReference type="Pfam" id="PF00009">
    <property type="entry name" value="GTP_EFTU"/>
    <property type="match status" value="1"/>
</dbReference>
<dbReference type="OrthoDB" id="342024at2759"/>
<reference evidence="3" key="1">
    <citation type="submission" date="2022-03" db="EMBL/GenBank/DDBJ databases">
        <authorList>
            <person name="Martin C."/>
        </authorList>
    </citation>
    <scope>NUCLEOTIDE SEQUENCE</scope>
</reference>
<dbReference type="EMBL" id="CAIIXF020000011">
    <property type="protein sequence ID" value="CAH1798235.1"/>
    <property type="molecule type" value="Genomic_DNA"/>
</dbReference>
<dbReference type="SUPFAM" id="SSF52540">
    <property type="entry name" value="P-loop containing nucleoside triphosphate hydrolases"/>
    <property type="match status" value="1"/>
</dbReference>
<accession>A0A8J1TDW7</accession>
<gene>
    <name evidence="3" type="ORF">OFUS_LOCUS22399</name>
</gene>
<dbReference type="InterPro" id="IPR050100">
    <property type="entry name" value="TRAFAC_GTPase_members"/>
</dbReference>
<keyword evidence="2" id="KW-0342">GTP-binding</keyword>
<organism evidence="3 4">
    <name type="scientific">Owenia fusiformis</name>
    <name type="common">Polychaete worm</name>
    <dbReference type="NCBI Taxonomy" id="6347"/>
    <lineage>
        <taxon>Eukaryota</taxon>
        <taxon>Metazoa</taxon>
        <taxon>Spiralia</taxon>
        <taxon>Lophotrochozoa</taxon>
        <taxon>Annelida</taxon>
        <taxon>Polychaeta</taxon>
        <taxon>Sedentaria</taxon>
        <taxon>Canalipalpata</taxon>
        <taxon>Sabellida</taxon>
        <taxon>Oweniida</taxon>
        <taxon>Oweniidae</taxon>
        <taxon>Owenia</taxon>
    </lineage>
</organism>
<dbReference type="PANTHER" id="PTHR23115">
    <property type="entry name" value="TRANSLATION FACTOR"/>
    <property type="match status" value="1"/>
</dbReference>
<evidence type="ECO:0000256" key="2">
    <source>
        <dbReference type="ARBA" id="ARBA00023134"/>
    </source>
</evidence>
<dbReference type="InterPro" id="IPR000795">
    <property type="entry name" value="T_Tr_GTP-bd_dom"/>
</dbReference>
<dbReference type="GO" id="GO:0005525">
    <property type="term" value="F:GTP binding"/>
    <property type="evidence" value="ECO:0007669"/>
    <property type="project" value="UniProtKB-KW"/>
</dbReference>
<evidence type="ECO:0000313" key="4">
    <source>
        <dbReference type="Proteomes" id="UP000749559"/>
    </source>
</evidence>
<dbReference type="Proteomes" id="UP000749559">
    <property type="component" value="Unassembled WGS sequence"/>
</dbReference>
<comment type="caution">
    <text evidence="3">The sequence shown here is derived from an EMBL/GenBank/DDBJ whole genome shotgun (WGS) entry which is preliminary data.</text>
</comment>
<evidence type="ECO:0000313" key="3">
    <source>
        <dbReference type="EMBL" id="CAH1798235.1"/>
    </source>
</evidence>
<dbReference type="InterPro" id="IPR027417">
    <property type="entry name" value="P-loop_NTPase"/>
</dbReference>
<dbReference type="Gene3D" id="3.40.50.300">
    <property type="entry name" value="P-loop containing nucleotide triphosphate hydrolases"/>
    <property type="match status" value="1"/>
</dbReference>